<keyword evidence="1" id="KW-0812">Transmembrane</keyword>
<accession>T1F611</accession>
<dbReference type="EMBL" id="KB096502">
    <property type="protein sequence ID" value="ESO04474.1"/>
    <property type="molecule type" value="Genomic_DNA"/>
</dbReference>
<reference evidence="4" key="1">
    <citation type="submission" date="2012-12" db="EMBL/GenBank/DDBJ databases">
        <authorList>
            <person name="Hellsten U."/>
            <person name="Grimwood J."/>
            <person name="Chapman J.A."/>
            <person name="Shapiro H."/>
            <person name="Aerts A."/>
            <person name="Otillar R.P."/>
            <person name="Terry A.Y."/>
            <person name="Boore J.L."/>
            <person name="Simakov O."/>
            <person name="Marletaz F."/>
            <person name="Cho S.-J."/>
            <person name="Edsinger-Gonzales E."/>
            <person name="Havlak P."/>
            <person name="Kuo D.-H."/>
            <person name="Larsson T."/>
            <person name="Lv J."/>
            <person name="Arendt D."/>
            <person name="Savage R."/>
            <person name="Osoegawa K."/>
            <person name="de Jong P."/>
            <person name="Lindberg D.R."/>
            <person name="Seaver E.C."/>
            <person name="Weisblat D.A."/>
            <person name="Putnam N.H."/>
            <person name="Grigoriev I.V."/>
            <person name="Rokhsar D.S."/>
        </authorList>
    </citation>
    <scope>NUCLEOTIDE SEQUENCE</scope>
</reference>
<keyword evidence="1" id="KW-1133">Transmembrane helix</keyword>
<feature type="transmembrane region" description="Helical" evidence="1">
    <location>
        <begin position="51"/>
        <end position="71"/>
    </location>
</feature>
<dbReference type="RefSeq" id="XP_009017743.1">
    <property type="nucleotide sequence ID" value="XM_009019495.1"/>
</dbReference>
<evidence type="ECO:0000256" key="1">
    <source>
        <dbReference type="SAM" id="Phobius"/>
    </source>
</evidence>
<gene>
    <name evidence="3" type="primary">20204260</name>
    <name evidence="2" type="ORF">HELRODRAFT_172860</name>
</gene>
<evidence type="ECO:0000313" key="3">
    <source>
        <dbReference type="EnsemblMetazoa" id="HelroP172860"/>
    </source>
</evidence>
<name>T1F611_HELRO</name>
<dbReference type="EMBL" id="AMQM01004384">
    <property type="status" value="NOT_ANNOTATED_CDS"/>
    <property type="molecule type" value="Genomic_DNA"/>
</dbReference>
<proteinExistence type="predicted"/>
<dbReference type="HOGENOM" id="CLU_2186773_0_0_1"/>
<dbReference type="AlphaFoldDB" id="T1F611"/>
<evidence type="ECO:0000313" key="4">
    <source>
        <dbReference type="Proteomes" id="UP000015101"/>
    </source>
</evidence>
<reference evidence="3" key="3">
    <citation type="submission" date="2015-06" db="UniProtKB">
        <authorList>
            <consortium name="EnsemblMetazoa"/>
        </authorList>
    </citation>
    <scope>IDENTIFICATION</scope>
</reference>
<evidence type="ECO:0000313" key="2">
    <source>
        <dbReference type="EMBL" id="ESO04474.1"/>
    </source>
</evidence>
<protein>
    <submittedName>
        <fullName evidence="2 3">Uncharacterized protein</fullName>
    </submittedName>
</protein>
<dbReference type="KEGG" id="hro:HELRODRAFT_172860"/>
<dbReference type="InParanoid" id="T1F611"/>
<dbReference type="CTD" id="20204260"/>
<sequence>MKNSHPFKDELSWTTIASKKKRPTPIAIGAKQPGSCKLSAGRLSKSVGVGYFGHIGIGFLLEAGVGFFIPLRLLKSGPGNGISGSRECISLRALSRVGAKMRLTKFSQE</sequence>
<organism evidence="3 4">
    <name type="scientific">Helobdella robusta</name>
    <name type="common">Californian leech</name>
    <dbReference type="NCBI Taxonomy" id="6412"/>
    <lineage>
        <taxon>Eukaryota</taxon>
        <taxon>Metazoa</taxon>
        <taxon>Spiralia</taxon>
        <taxon>Lophotrochozoa</taxon>
        <taxon>Annelida</taxon>
        <taxon>Clitellata</taxon>
        <taxon>Hirudinea</taxon>
        <taxon>Rhynchobdellida</taxon>
        <taxon>Glossiphoniidae</taxon>
        <taxon>Helobdella</taxon>
    </lineage>
</organism>
<keyword evidence="4" id="KW-1185">Reference proteome</keyword>
<reference evidence="2 4" key="2">
    <citation type="journal article" date="2013" name="Nature">
        <title>Insights into bilaterian evolution from three spiralian genomes.</title>
        <authorList>
            <person name="Simakov O."/>
            <person name="Marletaz F."/>
            <person name="Cho S.J."/>
            <person name="Edsinger-Gonzales E."/>
            <person name="Havlak P."/>
            <person name="Hellsten U."/>
            <person name="Kuo D.H."/>
            <person name="Larsson T."/>
            <person name="Lv J."/>
            <person name="Arendt D."/>
            <person name="Savage R."/>
            <person name="Osoegawa K."/>
            <person name="de Jong P."/>
            <person name="Grimwood J."/>
            <person name="Chapman J.A."/>
            <person name="Shapiro H."/>
            <person name="Aerts A."/>
            <person name="Otillar R.P."/>
            <person name="Terry A.Y."/>
            <person name="Boore J.L."/>
            <person name="Grigoriev I.V."/>
            <person name="Lindberg D.R."/>
            <person name="Seaver E.C."/>
            <person name="Weisblat D.A."/>
            <person name="Putnam N.H."/>
            <person name="Rokhsar D.S."/>
        </authorList>
    </citation>
    <scope>NUCLEOTIDE SEQUENCE</scope>
</reference>
<keyword evidence="1" id="KW-0472">Membrane</keyword>
<dbReference type="EnsemblMetazoa" id="HelroT172860">
    <property type="protein sequence ID" value="HelroP172860"/>
    <property type="gene ID" value="HelroG172860"/>
</dbReference>
<dbReference type="Proteomes" id="UP000015101">
    <property type="component" value="Unassembled WGS sequence"/>
</dbReference>
<dbReference type="GeneID" id="20204260"/>